<feature type="binding site" evidence="6">
    <location>
        <begin position="502"/>
        <end position="509"/>
    </location>
    <ligand>
        <name>ATP</name>
        <dbReference type="ChEBI" id="CHEBI:30616"/>
    </ligand>
</feature>
<evidence type="ECO:0000256" key="7">
    <source>
        <dbReference type="RuleBase" id="RU000394"/>
    </source>
</evidence>
<comment type="caution">
    <text evidence="11">The sequence shown here is derived from an EMBL/GenBank/DDBJ whole genome shotgun (WGS) entry which is preliminary data.</text>
</comment>
<feature type="compositionally biased region" description="Low complexity" evidence="9">
    <location>
        <begin position="12"/>
        <end position="33"/>
    </location>
</feature>
<dbReference type="InterPro" id="IPR001752">
    <property type="entry name" value="Kinesin_motor_dom"/>
</dbReference>
<dbReference type="InterPro" id="IPR019821">
    <property type="entry name" value="Kinesin_motor_CS"/>
</dbReference>
<evidence type="ECO:0000256" key="5">
    <source>
        <dbReference type="ARBA" id="ARBA00023175"/>
    </source>
</evidence>
<evidence type="ECO:0000313" key="11">
    <source>
        <dbReference type="EMBL" id="OCB85473.1"/>
    </source>
</evidence>
<feature type="coiled-coil region" evidence="8">
    <location>
        <begin position="212"/>
        <end position="313"/>
    </location>
</feature>
<feature type="domain" description="Kinesin motor" evidence="10">
    <location>
        <begin position="390"/>
        <end position="749"/>
    </location>
</feature>
<organism evidence="11 12">
    <name type="scientific">Sanghuangporus baumii</name>
    <name type="common">Phellinus baumii</name>
    <dbReference type="NCBI Taxonomy" id="108892"/>
    <lineage>
        <taxon>Eukaryota</taxon>
        <taxon>Fungi</taxon>
        <taxon>Dikarya</taxon>
        <taxon>Basidiomycota</taxon>
        <taxon>Agaricomycotina</taxon>
        <taxon>Agaricomycetes</taxon>
        <taxon>Hymenochaetales</taxon>
        <taxon>Hymenochaetaceae</taxon>
        <taxon>Sanghuangporus</taxon>
    </lineage>
</organism>
<gene>
    <name evidence="11" type="ORF">A7U60_g7482</name>
</gene>
<sequence length="762" mass="83367">MSRFVPSNATFTTSGLPKLTTSTSTSSLPVPKLLPHKSINNVATRQRTAMANLNTNTLKRKNRDEDDDEAKEAMDQPRKLPAISGGPGKNGTGGPVRPVRPMRTASATTAATGTSMPRNRQASGSTAPMRGKPPTGRPPPRTRATSAPAKSAVQPRNAATSTTAARGRAPSARGGPVRPGPVTRASAAVNNQQFNTLQNKVSAIETARAADAARVAAEMEAERAKMAELQANHLTLSQELAEARNQEVTQRRELVNASGQIEDMKRRHAREIDELDESLRKKERELRETKEELRCTQEDLEREREAVTSLKATVAHQSTAHITLSAQNSALEAQLSALKSTLDCRAQDAAELRLQLENARKMVEELEEEVRDAEMTRRRLHNTIQELKGNIRVFCRVRPILPSEIQSSLSRSTIGGPSSDDPEALKAACMARMEYPDRKDHKEIVLSSSTESATGQERKETWNFSFDRVFEPHCSQSEVFEEISQLAQSCTDGYNVCIFAYGQTGSGKSYTMEGGSDEETAGMIPRAVEQVFRVTEQLKSKGWDYKMDGQFLEIYNETINDLLGKGEFDKKKHEIKHEKGSTRVTDAVVAPLKSPSQVRALLQMAQSRRTVAATLMNERSSRSHSVFTLRISGSNDSGETCEGSLNLVDLAGSERLNSSGAANDKDRLKETQNINKSLSALADVIAALGEKGDKADKHIPYRNSKLTYLLQNSLSGNSKTLMVLNLSPLAAHMGESLCSLRFATKVNNTTLGTAKRQARVAS</sequence>
<dbReference type="PROSITE" id="PS00411">
    <property type="entry name" value="KINESIN_MOTOR_1"/>
    <property type="match status" value="1"/>
</dbReference>
<dbReference type="CDD" id="cd01366">
    <property type="entry name" value="KISc_C_terminal"/>
    <property type="match status" value="1"/>
</dbReference>
<proteinExistence type="inferred from homology"/>
<feature type="compositionally biased region" description="Low complexity" evidence="9">
    <location>
        <begin position="158"/>
        <end position="183"/>
    </location>
</feature>
<dbReference type="EMBL" id="LNZH02000209">
    <property type="protein sequence ID" value="OCB85473.1"/>
    <property type="molecule type" value="Genomic_DNA"/>
</dbReference>
<dbReference type="GO" id="GO:0007018">
    <property type="term" value="P:microtubule-based movement"/>
    <property type="evidence" value="ECO:0007669"/>
    <property type="project" value="InterPro"/>
</dbReference>
<feature type="compositionally biased region" description="Polar residues" evidence="9">
    <location>
        <begin position="1"/>
        <end position="11"/>
    </location>
</feature>
<evidence type="ECO:0000259" key="10">
    <source>
        <dbReference type="PROSITE" id="PS50067"/>
    </source>
</evidence>
<dbReference type="Pfam" id="PF00225">
    <property type="entry name" value="Kinesin"/>
    <property type="match status" value="1"/>
</dbReference>
<keyword evidence="5 6" id="KW-0505">Motor protein</keyword>
<dbReference type="SMART" id="SM00129">
    <property type="entry name" value="KISc"/>
    <property type="match status" value="1"/>
</dbReference>
<dbReference type="InterPro" id="IPR036961">
    <property type="entry name" value="Kinesin_motor_dom_sf"/>
</dbReference>
<evidence type="ECO:0000256" key="4">
    <source>
        <dbReference type="ARBA" id="ARBA00022840"/>
    </source>
</evidence>
<dbReference type="FunFam" id="3.40.850.10:FF:000113">
    <property type="entry name" value="Kinesin-like protein"/>
    <property type="match status" value="1"/>
</dbReference>
<protein>
    <recommendedName>
        <fullName evidence="7">Kinesin-like protein</fullName>
    </recommendedName>
</protein>
<dbReference type="PRINTS" id="PR00380">
    <property type="entry name" value="KINESINHEAVY"/>
</dbReference>
<evidence type="ECO:0000256" key="9">
    <source>
        <dbReference type="SAM" id="MobiDB-lite"/>
    </source>
</evidence>
<feature type="compositionally biased region" description="Gly residues" evidence="9">
    <location>
        <begin position="85"/>
        <end position="94"/>
    </location>
</feature>
<feature type="coiled-coil region" evidence="8">
    <location>
        <begin position="349"/>
        <end position="390"/>
    </location>
</feature>
<dbReference type="InterPro" id="IPR027417">
    <property type="entry name" value="P-loop_NTPase"/>
</dbReference>
<dbReference type="Gene3D" id="3.40.850.10">
    <property type="entry name" value="Kinesin motor domain"/>
    <property type="match status" value="1"/>
</dbReference>
<keyword evidence="8" id="KW-0175">Coiled coil</keyword>
<keyword evidence="3 6" id="KW-0547">Nucleotide-binding</keyword>
<reference evidence="11" key="1">
    <citation type="submission" date="2016-06" db="EMBL/GenBank/DDBJ databases">
        <title>Draft Genome sequence of the fungus Inonotus baumii.</title>
        <authorList>
            <person name="Zhu H."/>
            <person name="Lin W."/>
        </authorList>
    </citation>
    <scope>NUCLEOTIDE SEQUENCE</scope>
    <source>
        <strain evidence="11">821</strain>
    </source>
</reference>
<evidence type="ECO:0000256" key="1">
    <source>
        <dbReference type="ARBA" id="ARBA00010899"/>
    </source>
</evidence>
<feature type="compositionally biased region" description="Polar residues" evidence="9">
    <location>
        <begin position="116"/>
        <end position="126"/>
    </location>
</feature>
<feature type="region of interest" description="Disordered" evidence="9">
    <location>
        <begin position="1"/>
        <end position="183"/>
    </location>
</feature>
<accession>A0A9Q5N607</accession>
<dbReference type="PROSITE" id="PS50067">
    <property type="entry name" value="KINESIN_MOTOR_2"/>
    <property type="match status" value="1"/>
</dbReference>
<keyword evidence="2 7" id="KW-0493">Microtubule</keyword>
<name>A0A9Q5N607_SANBA</name>
<dbReference type="GO" id="GO:0005874">
    <property type="term" value="C:microtubule"/>
    <property type="evidence" value="ECO:0007669"/>
    <property type="project" value="UniProtKB-KW"/>
</dbReference>
<dbReference type="InterPro" id="IPR027640">
    <property type="entry name" value="Kinesin-like_fam"/>
</dbReference>
<evidence type="ECO:0000256" key="6">
    <source>
        <dbReference type="PROSITE-ProRule" id="PRU00283"/>
    </source>
</evidence>
<dbReference type="GO" id="GO:0003777">
    <property type="term" value="F:microtubule motor activity"/>
    <property type="evidence" value="ECO:0007669"/>
    <property type="project" value="InterPro"/>
</dbReference>
<evidence type="ECO:0000256" key="8">
    <source>
        <dbReference type="SAM" id="Coils"/>
    </source>
</evidence>
<feature type="compositionally biased region" description="Polar residues" evidence="9">
    <location>
        <begin position="38"/>
        <end position="57"/>
    </location>
</feature>
<dbReference type="PANTHER" id="PTHR47972">
    <property type="entry name" value="KINESIN-LIKE PROTEIN KLP-3"/>
    <property type="match status" value="1"/>
</dbReference>
<dbReference type="PANTHER" id="PTHR47972:SF45">
    <property type="entry name" value="PROTEIN CLARET SEGREGATIONAL"/>
    <property type="match status" value="1"/>
</dbReference>
<evidence type="ECO:0000256" key="3">
    <source>
        <dbReference type="ARBA" id="ARBA00022741"/>
    </source>
</evidence>
<feature type="compositionally biased region" description="Low complexity" evidence="9">
    <location>
        <begin position="104"/>
        <end position="115"/>
    </location>
</feature>
<evidence type="ECO:0000313" key="12">
    <source>
        <dbReference type="Proteomes" id="UP000757232"/>
    </source>
</evidence>
<dbReference type="GO" id="GO:0005524">
    <property type="term" value="F:ATP binding"/>
    <property type="evidence" value="ECO:0007669"/>
    <property type="project" value="UniProtKB-UniRule"/>
</dbReference>
<evidence type="ECO:0000256" key="2">
    <source>
        <dbReference type="ARBA" id="ARBA00022701"/>
    </source>
</evidence>
<dbReference type="AlphaFoldDB" id="A0A9Q5N607"/>
<keyword evidence="12" id="KW-1185">Reference proteome</keyword>
<dbReference type="SUPFAM" id="SSF52540">
    <property type="entry name" value="P-loop containing nucleoside triphosphate hydrolases"/>
    <property type="match status" value="1"/>
</dbReference>
<dbReference type="OrthoDB" id="3176171at2759"/>
<dbReference type="Proteomes" id="UP000757232">
    <property type="component" value="Unassembled WGS sequence"/>
</dbReference>
<keyword evidence="4 6" id="KW-0067">ATP-binding</keyword>
<dbReference type="GO" id="GO:0008017">
    <property type="term" value="F:microtubule binding"/>
    <property type="evidence" value="ECO:0007669"/>
    <property type="project" value="InterPro"/>
</dbReference>
<comment type="similarity">
    <text evidence="1">Belongs to the TRAFAC class myosin-kinesin ATPase superfamily. Kinesin family. KIN-14 subfamily.</text>
</comment>